<keyword evidence="2" id="KW-0805">Transcription regulation</keyword>
<feature type="non-terminal residue" evidence="4">
    <location>
        <position position="1"/>
    </location>
</feature>
<proteinExistence type="inferred from homology"/>
<dbReference type="GO" id="GO:0006353">
    <property type="term" value="P:DNA-templated transcription termination"/>
    <property type="evidence" value="ECO:0007669"/>
    <property type="project" value="UniProtKB-KW"/>
</dbReference>
<dbReference type="PANTHER" id="PTHR13068:SF38">
    <property type="entry name" value="TRANSCRIPTION TERMINATION FACTOR FAMILY PROTEIN"/>
    <property type="match status" value="1"/>
</dbReference>
<keyword evidence="2" id="KW-0806">Transcription termination</keyword>
<dbReference type="FunFam" id="1.25.70.10:FF:000019">
    <property type="entry name" value="mTERF family protein"/>
    <property type="match status" value="1"/>
</dbReference>
<dbReference type="Proteomes" id="UP000230069">
    <property type="component" value="Unassembled WGS sequence"/>
</dbReference>
<dbReference type="FunCoup" id="A0A2G5EII9">
    <property type="interactions" value="535"/>
</dbReference>
<sequence>IANIPTFFTTKTDEENHSKQIPNYRSASLKAAKSALLEYFHGTRNFPFTDAEHIIKNCPVFINKLLNKVEKGKHHDDDVQHSLVKYFRYHPINEFESFFESIGLTPSEVNGVLPRNLMFLKDNDLLIDNYHVLCNYGVPRNIIGKIYMETREVFRYGHGVLYSKLRAYEDLGLNQSSVVKVILSNTSFLIGSVNGDFVKFLDLLKTLEIEFKWIEGWLSHKDSYNWSRMFEFLIFISEICCSKEKLRTLMRRHPQLLVEDSGRTAFNLVGILLKMGSTREDVSFLLLQLPPVQIRTFVKNLRQCLLFLIEIDMDASDINKIVREHPLLLGFCSLKAPYSTTCQLNVGKKQLCNLIKEDPNRLKNWVRGLKVEPFPKSGEHQKSLTQKKEFLINIGFIENSDKFKKALKVCRGKGGELQERFDCFIKAGLDRKDVTEMIKVAPQILNQTKHMIELKIGYLVNETCYPISTLVSFPQFFSYTIQRSKLRLAMYTWLKDEGVVSPKLALSSILACSENEFVTIFVKNHPGGLEVWENLKKQDCD</sequence>
<dbReference type="InterPro" id="IPR003690">
    <property type="entry name" value="MTERF"/>
</dbReference>
<dbReference type="PANTHER" id="PTHR13068">
    <property type="entry name" value="CGI-12 PROTEIN-RELATED"/>
    <property type="match status" value="1"/>
</dbReference>
<dbReference type="EMBL" id="KZ305025">
    <property type="protein sequence ID" value="PIA55407.1"/>
    <property type="molecule type" value="Genomic_DNA"/>
</dbReference>
<gene>
    <name evidence="4" type="ORF">AQUCO_00800282v1</name>
</gene>
<dbReference type="AlphaFoldDB" id="A0A2G5EII9"/>
<dbReference type="SMART" id="SM00733">
    <property type="entry name" value="Mterf"/>
    <property type="match status" value="5"/>
</dbReference>
<name>A0A2G5EII9_AQUCA</name>
<keyword evidence="5" id="KW-1185">Reference proteome</keyword>
<dbReference type="Gene3D" id="1.25.70.10">
    <property type="entry name" value="Transcription termination factor 3, mitochondrial"/>
    <property type="match status" value="2"/>
</dbReference>
<dbReference type="OrthoDB" id="764594at2759"/>
<dbReference type="STRING" id="218851.A0A2G5EII9"/>
<dbReference type="InParanoid" id="A0A2G5EII9"/>
<evidence type="ECO:0000256" key="1">
    <source>
        <dbReference type="ARBA" id="ARBA00007692"/>
    </source>
</evidence>
<reference evidence="4 5" key="1">
    <citation type="submission" date="2017-09" db="EMBL/GenBank/DDBJ databases">
        <title>WGS assembly of Aquilegia coerulea Goldsmith.</title>
        <authorList>
            <person name="Hodges S."/>
            <person name="Kramer E."/>
            <person name="Nordborg M."/>
            <person name="Tomkins J."/>
            <person name="Borevitz J."/>
            <person name="Derieg N."/>
            <person name="Yan J."/>
            <person name="Mihaltcheva S."/>
            <person name="Hayes R.D."/>
            <person name="Rokhsar D."/>
        </authorList>
    </citation>
    <scope>NUCLEOTIDE SEQUENCE [LARGE SCALE GENOMIC DNA]</scope>
    <source>
        <strain evidence="5">cv. Goldsmith</strain>
    </source>
</reference>
<accession>A0A2G5EII9</accession>
<evidence type="ECO:0000313" key="4">
    <source>
        <dbReference type="EMBL" id="PIA55407.1"/>
    </source>
</evidence>
<evidence type="ECO:0000313" key="5">
    <source>
        <dbReference type="Proteomes" id="UP000230069"/>
    </source>
</evidence>
<dbReference type="InterPro" id="IPR038538">
    <property type="entry name" value="MTERF_sf"/>
</dbReference>
<comment type="similarity">
    <text evidence="1">Belongs to the mTERF family.</text>
</comment>
<dbReference type="Pfam" id="PF02536">
    <property type="entry name" value="mTERF"/>
    <property type="match status" value="1"/>
</dbReference>
<keyword evidence="3" id="KW-0809">Transit peptide</keyword>
<organism evidence="4 5">
    <name type="scientific">Aquilegia coerulea</name>
    <name type="common">Rocky mountain columbine</name>
    <dbReference type="NCBI Taxonomy" id="218851"/>
    <lineage>
        <taxon>Eukaryota</taxon>
        <taxon>Viridiplantae</taxon>
        <taxon>Streptophyta</taxon>
        <taxon>Embryophyta</taxon>
        <taxon>Tracheophyta</taxon>
        <taxon>Spermatophyta</taxon>
        <taxon>Magnoliopsida</taxon>
        <taxon>Ranunculales</taxon>
        <taxon>Ranunculaceae</taxon>
        <taxon>Thalictroideae</taxon>
        <taxon>Aquilegia</taxon>
    </lineage>
</organism>
<dbReference type="GO" id="GO:0003676">
    <property type="term" value="F:nucleic acid binding"/>
    <property type="evidence" value="ECO:0007669"/>
    <property type="project" value="InterPro"/>
</dbReference>
<keyword evidence="2" id="KW-0804">Transcription</keyword>
<evidence type="ECO:0000256" key="2">
    <source>
        <dbReference type="ARBA" id="ARBA00022472"/>
    </source>
</evidence>
<evidence type="ECO:0000256" key="3">
    <source>
        <dbReference type="ARBA" id="ARBA00022946"/>
    </source>
</evidence>
<protein>
    <submittedName>
        <fullName evidence="4">Uncharacterized protein</fullName>
    </submittedName>
</protein>